<reference evidence="29" key="2">
    <citation type="submission" date="2025-09" db="UniProtKB">
        <authorList>
            <consortium name="Ensembl"/>
        </authorList>
    </citation>
    <scope>IDENTIFICATION</scope>
</reference>
<comment type="catalytic activity">
    <reaction evidence="24">
        <text>ADP + H2O = AMP + phosphate + H(+)</text>
        <dbReference type="Rhea" id="RHEA:61436"/>
        <dbReference type="ChEBI" id="CHEBI:15377"/>
        <dbReference type="ChEBI" id="CHEBI:15378"/>
        <dbReference type="ChEBI" id="CHEBI:43474"/>
        <dbReference type="ChEBI" id="CHEBI:456215"/>
        <dbReference type="ChEBI" id="CHEBI:456216"/>
        <dbReference type="EC" id="3.6.1.6"/>
    </reaction>
    <physiologicalReaction direction="left-to-right" evidence="24">
        <dbReference type="Rhea" id="RHEA:61437"/>
    </physiologicalReaction>
</comment>
<dbReference type="GO" id="GO:0005576">
    <property type="term" value="C:extracellular region"/>
    <property type="evidence" value="ECO:0007669"/>
    <property type="project" value="UniProtKB-SubCell"/>
</dbReference>
<protein>
    <recommendedName>
        <fullName evidence="15">nucleoside diphosphate phosphatase</fullName>
        <ecNumber evidence="15">3.6.1.6</ecNumber>
    </recommendedName>
    <alternativeName>
        <fullName evidence="16">Guanosine-diphosphatase ENTPD5</fullName>
    </alternativeName>
    <alternativeName>
        <fullName evidence="17">Uridine-diphosphatase ENTPD5</fullName>
    </alternativeName>
</protein>
<comment type="catalytic activity">
    <reaction evidence="20">
        <text>CDP + H2O = CMP + phosphate + H(+)</text>
        <dbReference type="Rhea" id="RHEA:64880"/>
        <dbReference type="ChEBI" id="CHEBI:15377"/>
        <dbReference type="ChEBI" id="CHEBI:15378"/>
        <dbReference type="ChEBI" id="CHEBI:43474"/>
        <dbReference type="ChEBI" id="CHEBI:58069"/>
        <dbReference type="ChEBI" id="CHEBI:60377"/>
        <dbReference type="EC" id="3.6.1.6"/>
    </reaction>
    <physiologicalReaction direction="left-to-right" evidence="20">
        <dbReference type="Rhea" id="RHEA:64881"/>
    </physiologicalReaction>
</comment>
<comment type="subcellular location">
    <subcellularLocation>
        <location evidence="3">Endoplasmic reticulum</location>
    </subcellularLocation>
    <subcellularLocation>
        <location evidence="4">Secreted</location>
    </subcellularLocation>
</comment>
<comment type="catalytic activity">
    <reaction evidence="21">
        <text>a ribonucleoside 5'-diphosphate + H2O = a ribonucleoside 5'-phosphate + phosphate + H(+)</text>
        <dbReference type="Rhea" id="RHEA:36799"/>
        <dbReference type="ChEBI" id="CHEBI:15377"/>
        <dbReference type="ChEBI" id="CHEBI:15378"/>
        <dbReference type="ChEBI" id="CHEBI:43474"/>
        <dbReference type="ChEBI" id="CHEBI:57930"/>
        <dbReference type="ChEBI" id="CHEBI:58043"/>
        <dbReference type="EC" id="3.6.1.6"/>
    </reaction>
    <physiologicalReaction direction="left-to-right" evidence="21">
        <dbReference type="Rhea" id="RHEA:36800"/>
    </physiologicalReaction>
</comment>
<evidence type="ECO:0000256" key="25">
    <source>
        <dbReference type="ARBA" id="ARBA00049328"/>
    </source>
</evidence>
<reference evidence="29" key="1">
    <citation type="submission" date="2025-08" db="UniProtKB">
        <authorList>
            <consortium name="Ensembl"/>
        </authorList>
    </citation>
    <scope>IDENTIFICATION</scope>
</reference>
<organism evidence="29 30">
    <name type="scientific">Strix occidentalis caurina</name>
    <name type="common">northern spotted owl</name>
    <dbReference type="NCBI Taxonomy" id="311401"/>
    <lineage>
        <taxon>Eukaryota</taxon>
        <taxon>Metazoa</taxon>
        <taxon>Chordata</taxon>
        <taxon>Craniata</taxon>
        <taxon>Vertebrata</taxon>
        <taxon>Euteleostomi</taxon>
        <taxon>Archelosauria</taxon>
        <taxon>Archosauria</taxon>
        <taxon>Dinosauria</taxon>
        <taxon>Saurischia</taxon>
        <taxon>Theropoda</taxon>
        <taxon>Coelurosauria</taxon>
        <taxon>Aves</taxon>
        <taxon>Neognathae</taxon>
        <taxon>Neoaves</taxon>
        <taxon>Telluraves</taxon>
        <taxon>Strigiformes</taxon>
        <taxon>Strigidae</taxon>
        <taxon>Strix</taxon>
    </lineage>
</organism>
<evidence type="ECO:0000256" key="13">
    <source>
        <dbReference type="ARBA" id="ARBA00023157"/>
    </source>
</evidence>
<comment type="cofactor">
    <cofactor evidence="1">
        <name>Ca(2+)</name>
        <dbReference type="ChEBI" id="CHEBI:29108"/>
    </cofactor>
</comment>
<name>A0A8D0FZP3_STROC</name>
<evidence type="ECO:0000256" key="23">
    <source>
        <dbReference type="ARBA" id="ARBA00048756"/>
    </source>
</evidence>
<evidence type="ECO:0000256" key="20">
    <source>
        <dbReference type="ARBA" id="ARBA00047813"/>
    </source>
</evidence>
<evidence type="ECO:0000256" key="18">
    <source>
        <dbReference type="ARBA" id="ARBA00045733"/>
    </source>
</evidence>
<evidence type="ECO:0000256" key="10">
    <source>
        <dbReference type="ARBA" id="ARBA00022824"/>
    </source>
</evidence>
<dbReference type="Gene3D" id="3.30.420.150">
    <property type="entry name" value="Exopolyphosphatase. Domain 2"/>
    <property type="match status" value="2"/>
</dbReference>
<dbReference type="PANTHER" id="PTHR11782">
    <property type="entry name" value="ADENOSINE/GUANOSINE DIPHOSPHATASE"/>
    <property type="match status" value="1"/>
</dbReference>
<evidence type="ECO:0000256" key="17">
    <source>
        <dbReference type="ARBA" id="ARBA00042507"/>
    </source>
</evidence>
<dbReference type="AlphaFoldDB" id="A0A8D0FZP3"/>
<dbReference type="GO" id="GO:0005783">
    <property type="term" value="C:endoplasmic reticulum"/>
    <property type="evidence" value="ECO:0007669"/>
    <property type="project" value="UniProtKB-SubCell"/>
</dbReference>
<dbReference type="GO" id="GO:0017110">
    <property type="term" value="F:nucleoside diphosphate phosphatase activity"/>
    <property type="evidence" value="ECO:0007669"/>
    <property type="project" value="UniProtKB-EC"/>
</dbReference>
<dbReference type="Pfam" id="PF01150">
    <property type="entry name" value="GDA1_CD39"/>
    <property type="match status" value="2"/>
</dbReference>
<accession>A0A8D0FZP3</accession>
<keyword evidence="14" id="KW-0325">Glycoprotein</keyword>
<evidence type="ECO:0000256" key="4">
    <source>
        <dbReference type="ARBA" id="ARBA00004613"/>
    </source>
</evidence>
<keyword evidence="7" id="KW-0964">Secreted</keyword>
<keyword evidence="10" id="KW-0256">Endoplasmic reticulum</keyword>
<keyword evidence="13" id="KW-1015">Disulfide bond</keyword>
<evidence type="ECO:0000256" key="5">
    <source>
        <dbReference type="ARBA" id="ARBA00004922"/>
    </source>
</evidence>
<keyword evidence="30" id="KW-1185">Reference proteome</keyword>
<comment type="catalytic activity">
    <reaction evidence="25">
        <text>IDP + H2O = IMP + phosphate + H(+)</text>
        <dbReference type="Rhea" id="RHEA:35207"/>
        <dbReference type="ChEBI" id="CHEBI:15377"/>
        <dbReference type="ChEBI" id="CHEBI:15378"/>
        <dbReference type="ChEBI" id="CHEBI:43474"/>
        <dbReference type="ChEBI" id="CHEBI:58053"/>
        <dbReference type="ChEBI" id="CHEBI:58280"/>
        <dbReference type="EC" id="3.6.1.6"/>
    </reaction>
    <physiologicalReaction direction="left-to-right" evidence="25">
        <dbReference type="Rhea" id="RHEA:35208"/>
    </physiologicalReaction>
</comment>
<dbReference type="Proteomes" id="UP000694551">
    <property type="component" value="Unplaced"/>
</dbReference>
<comment type="similarity">
    <text evidence="6 27">Belongs to the GDA1/CD39 NTPase family.</text>
</comment>
<evidence type="ECO:0000256" key="3">
    <source>
        <dbReference type="ARBA" id="ARBA00004240"/>
    </source>
</evidence>
<evidence type="ECO:0000256" key="14">
    <source>
        <dbReference type="ARBA" id="ARBA00023180"/>
    </source>
</evidence>
<keyword evidence="12" id="KW-0460">Magnesium</keyword>
<evidence type="ECO:0000256" key="11">
    <source>
        <dbReference type="ARBA" id="ARBA00022837"/>
    </source>
</evidence>
<sequence length="415" mass="46627">MASSRFLILLALAFSSLSFVLSHSNREMWFQDFFPPNTCPINAKANTFYGIMFDAGSTGTRIHIYTFVQNSPENLPELEGEIFESVKPGLSAYADQPEKGAESVKRLLDMAIDAVPPHLWKKTPVVLKATAGLRLLSEEKAQALLLEVREVFEESPFLVPEDSVSIMDGSYEGILAWITVNFLTEGRLVGSRGRKFGLGVPGFRKRLWVKHTRCARIKTVMSVFVVCSYLGFGLKAARLATLGALNMEAVDGQMFRSSCLPKQLEAEWHFGGVKYRYGGNKEGETGFKPCYSEVLKVVKGKLHQPDEIRGSSFYAFSYYYDRAVDTNLIDYEQGGVLEVRDFERKAKEVCDNMERYNSASPFLCMDLTYITALLKEGFGFRDNTLLQLTKKVNNIETSWTLGATFHLLQSLGITY</sequence>
<dbReference type="Ensembl" id="ENSSOCT00000022963.1">
    <property type="protein sequence ID" value="ENSSOCP00000022408.1"/>
    <property type="gene ID" value="ENSSOCG00000016667.1"/>
</dbReference>
<feature type="signal peptide" evidence="28">
    <location>
        <begin position="1"/>
        <end position="22"/>
    </location>
</feature>
<evidence type="ECO:0000256" key="28">
    <source>
        <dbReference type="SAM" id="SignalP"/>
    </source>
</evidence>
<evidence type="ECO:0000256" key="6">
    <source>
        <dbReference type="ARBA" id="ARBA00009283"/>
    </source>
</evidence>
<evidence type="ECO:0000256" key="1">
    <source>
        <dbReference type="ARBA" id="ARBA00001913"/>
    </source>
</evidence>
<evidence type="ECO:0000256" key="21">
    <source>
        <dbReference type="ARBA" id="ARBA00048053"/>
    </source>
</evidence>
<dbReference type="EC" id="3.6.1.6" evidence="15"/>
<comment type="cofactor">
    <cofactor evidence="2">
        <name>Mg(2+)</name>
        <dbReference type="ChEBI" id="CHEBI:18420"/>
    </cofactor>
</comment>
<keyword evidence="8 28" id="KW-0732">Signal</keyword>
<comment type="catalytic activity">
    <reaction evidence="23">
        <text>GDP + H2O = GMP + phosphate + H(+)</text>
        <dbReference type="Rhea" id="RHEA:22156"/>
        <dbReference type="ChEBI" id="CHEBI:15377"/>
        <dbReference type="ChEBI" id="CHEBI:15378"/>
        <dbReference type="ChEBI" id="CHEBI:43474"/>
        <dbReference type="ChEBI" id="CHEBI:58115"/>
        <dbReference type="ChEBI" id="CHEBI:58189"/>
        <dbReference type="EC" id="3.6.1.6"/>
    </reaction>
    <physiologicalReaction direction="left-to-right" evidence="23">
        <dbReference type="Rhea" id="RHEA:22157"/>
    </physiologicalReaction>
</comment>
<keyword evidence="9 27" id="KW-0378">Hydrolase</keyword>
<evidence type="ECO:0000256" key="8">
    <source>
        <dbReference type="ARBA" id="ARBA00022729"/>
    </source>
</evidence>
<dbReference type="Gene3D" id="3.30.420.40">
    <property type="match status" value="1"/>
</dbReference>
<comment type="function">
    <text evidence="18">Hydrolyzes nucleoside diphosphates with a preference for GDP, IDP and UDP compared to ADP and CDP. In the lumen of the endoplasmic reticulum, hydrolyzes UDP that acts as an end-product feedback inhibitor of the UDP-Glc:glycoprotein glucosyltransferases. UMP can be transported back by an UDP-sugar antiporter to the cytosol where it is consumed to regenerate UDP-glucose. Therefore, it positively regulates protein reglucosylation by clearing UDP from the ER lumen and by promoting the regeneration of UDP-glucose. Protein reglucosylation is essential to proper glycoprotein folding and quality control in the ER.</text>
</comment>
<evidence type="ECO:0000256" key="15">
    <source>
        <dbReference type="ARBA" id="ARBA00038863"/>
    </source>
</evidence>
<evidence type="ECO:0000313" key="30">
    <source>
        <dbReference type="Proteomes" id="UP000694551"/>
    </source>
</evidence>
<dbReference type="PROSITE" id="PS01238">
    <property type="entry name" value="GDA1_CD39_NTPASE"/>
    <property type="match status" value="1"/>
</dbReference>
<evidence type="ECO:0000256" key="9">
    <source>
        <dbReference type="ARBA" id="ARBA00022801"/>
    </source>
</evidence>
<evidence type="ECO:0000256" key="16">
    <source>
        <dbReference type="ARBA" id="ARBA00042111"/>
    </source>
</evidence>
<feature type="active site" description="Proton acceptor" evidence="26">
    <location>
        <position position="172"/>
    </location>
</feature>
<evidence type="ECO:0000256" key="27">
    <source>
        <dbReference type="RuleBase" id="RU003833"/>
    </source>
</evidence>
<dbReference type="FunFam" id="3.30.420.40:FF:000052">
    <property type="entry name" value="Ectonucleoside triphosphate diphosphohydrolase 5"/>
    <property type="match status" value="1"/>
</dbReference>
<evidence type="ECO:0000256" key="2">
    <source>
        <dbReference type="ARBA" id="ARBA00001946"/>
    </source>
</evidence>
<evidence type="ECO:0000256" key="12">
    <source>
        <dbReference type="ARBA" id="ARBA00022842"/>
    </source>
</evidence>
<evidence type="ECO:0000256" key="7">
    <source>
        <dbReference type="ARBA" id="ARBA00022525"/>
    </source>
</evidence>
<proteinExistence type="inferred from homology"/>
<evidence type="ECO:0000256" key="26">
    <source>
        <dbReference type="PIRSR" id="PIRSR600407-1"/>
    </source>
</evidence>
<comment type="catalytic activity">
    <reaction evidence="22">
        <text>UDP + H2O = UMP + phosphate + H(+)</text>
        <dbReference type="Rhea" id="RHEA:64876"/>
        <dbReference type="ChEBI" id="CHEBI:15377"/>
        <dbReference type="ChEBI" id="CHEBI:15378"/>
        <dbReference type="ChEBI" id="CHEBI:43474"/>
        <dbReference type="ChEBI" id="CHEBI:57865"/>
        <dbReference type="ChEBI" id="CHEBI:58223"/>
        <dbReference type="EC" id="3.6.1.6"/>
    </reaction>
    <physiologicalReaction direction="left-to-right" evidence="22">
        <dbReference type="Rhea" id="RHEA:64877"/>
    </physiologicalReaction>
</comment>
<evidence type="ECO:0000313" key="29">
    <source>
        <dbReference type="Ensembl" id="ENSSOCP00000022408.1"/>
    </source>
</evidence>
<dbReference type="PANTHER" id="PTHR11782:SF35">
    <property type="entry name" value="NUCLEOSIDE DIPHOSPHATE PHOSPHATASE ENTPD5"/>
    <property type="match status" value="1"/>
</dbReference>
<keyword evidence="11" id="KW-0106">Calcium</keyword>
<comment type="pathway">
    <text evidence="5">Protein modification; protein glycosylation.</text>
</comment>
<evidence type="ECO:0000256" key="19">
    <source>
        <dbReference type="ARBA" id="ARBA00046723"/>
    </source>
</evidence>
<feature type="chain" id="PRO_5034032185" description="nucleoside diphosphate phosphatase" evidence="28">
    <location>
        <begin position="23"/>
        <end position="415"/>
    </location>
</feature>
<evidence type="ECO:0000256" key="24">
    <source>
        <dbReference type="ARBA" id="ARBA00049217"/>
    </source>
</evidence>
<dbReference type="InterPro" id="IPR000407">
    <property type="entry name" value="GDA1_CD39_NTPase"/>
</dbReference>
<evidence type="ECO:0000256" key="22">
    <source>
        <dbReference type="ARBA" id="ARBA00048075"/>
    </source>
</evidence>
<comment type="subunit">
    <text evidence="19">Monomer; active form. Homodimer; disulfide-linked. Homodimers are enzymatically inactive.</text>
</comment>